<dbReference type="AlphaFoldDB" id="A0A1R4HEX1"/>
<feature type="signal peptide" evidence="1">
    <location>
        <begin position="1"/>
        <end position="21"/>
    </location>
</feature>
<dbReference type="Proteomes" id="UP000195667">
    <property type="component" value="Unassembled WGS sequence"/>
</dbReference>
<evidence type="ECO:0008006" key="4">
    <source>
        <dbReference type="Google" id="ProtNLM"/>
    </source>
</evidence>
<dbReference type="RefSeq" id="WP_087144482.1">
    <property type="nucleotide sequence ID" value="NZ_FUKI01000135.1"/>
</dbReference>
<evidence type="ECO:0000313" key="3">
    <source>
        <dbReference type="Proteomes" id="UP000195667"/>
    </source>
</evidence>
<name>A0A1R4HEX1_9GAMM</name>
<evidence type="ECO:0000313" key="2">
    <source>
        <dbReference type="EMBL" id="SJM94795.1"/>
    </source>
</evidence>
<accession>A0A1R4HEX1</accession>
<feature type="chain" id="PRO_5012571355" description="Secreted protein" evidence="1">
    <location>
        <begin position="22"/>
        <end position="148"/>
    </location>
</feature>
<reference evidence="3" key="1">
    <citation type="submission" date="2017-02" db="EMBL/GenBank/DDBJ databases">
        <authorList>
            <person name="Daims H."/>
        </authorList>
    </citation>
    <scope>NUCLEOTIDE SEQUENCE [LARGE SCALE GENOMIC DNA]</scope>
</reference>
<keyword evidence="3" id="KW-1185">Reference proteome</keyword>
<dbReference type="EMBL" id="FUKI01000135">
    <property type="protein sequence ID" value="SJM94795.1"/>
    <property type="molecule type" value="Genomic_DNA"/>
</dbReference>
<evidence type="ECO:0000256" key="1">
    <source>
        <dbReference type="SAM" id="SignalP"/>
    </source>
</evidence>
<keyword evidence="1" id="KW-0732">Signal</keyword>
<proteinExistence type="predicted"/>
<organism evidence="2 3">
    <name type="scientific">Crenothrix polyspora</name>
    <dbReference type="NCBI Taxonomy" id="360316"/>
    <lineage>
        <taxon>Bacteria</taxon>
        <taxon>Pseudomonadati</taxon>
        <taxon>Pseudomonadota</taxon>
        <taxon>Gammaproteobacteria</taxon>
        <taxon>Methylococcales</taxon>
        <taxon>Crenotrichaceae</taxon>
        <taxon>Crenothrix</taxon>
    </lineage>
</organism>
<sequence>MKRIVFIYLAAALLSAQSAYAKCTNGSKTVFSCMTTKAKTIEVCETKSTIAYSFGKPPAKPEIEVKILRQQASTFQWAGIGRYMSYAVDIPNGNTTYSVFWGVDRITPEHAIEAGVNVLINNNVKATVQCSGKNIEQHLEGINLKPTE</sequence>
<protein>
    <recommendedName>
        <fullName evidence="4">Secreted protein</fullName>
    </recommendedName>
</protein>
<dbReference type="OrthoDB" id="8591210at2"/>
<gene>
    <name evidence="2" type="ORF">CRENPOLYSF1_580065</name>
</gene>